<gene>
    <name evidence="1" type="ORF">GbCGDNIH3_1587</name>
</gene>
<evidence type="ECO:0000313" key="1">
    <source>
        <dbReference type="EMBL" id="AHJ63474.1"/>
    </source>
</evidence>
<proteinExistence type="predicted"/>
<evidence type="ECO:0000313" key="2">
    <source>
        <dbReference type="Proteomes" id="UP000019438"/>
    </source>
</evidence>
<dbReference type="KEGG" id="gbc:GbCGDNIH3_1587"/>
<name>A0AAN0VG40_9PROT</name>
<dbReference type="Proteomes" id="UP000019438">
    <property type="component" value="Chromosome"/>
</dbReference>
<dbReference type="AlphaFoldDB" id="A0AAN0VG40"/>
<protein>
    <submittedName>
        <fullName evidence="1">Uncharacterized protein</fullName>
    </submittedName>
</protein>
<reference evidence="2" key="1">
    <citation type="submission" date="2012-06" db="EMBL/GenBank/DDBJ databases">
        <title>Genome analysis of multiple Granulibacter bethesdensis isolates demonstrates substantial genome diversity.</title>
        <authorList>
            <person name="Greenberg D.E."/>
            <person name="Porcella S.F."/>
            <person name="Zarember K."/>
            <person name="Zelazny A.M."/>
            <person name="Bruno D."/>
            <person name="Martens C."/>
            <person name="Barbian K.D."/>
            <person name="Jaske E."/>
            <person name="Holland S.M."/>
        </authorList>
    </citation>
    <scope>NUCLEOTIDE SEQUENCE [LARGE SCALE GENOMIC DNA]</scope>
    <source>
        <strain evidence="2">CGDNIH3</strain>
    </source>
</reference>
<sequence>MACRSAGSALAERKWPCLSGYKEKKLPDRNYGMPVALSLADICFAVAWPLERVLVGGGKEAERGIMMKMAKQVSARMKQSGIVMNWSQQVKISLFEAEIKVCVGFVQ</sequence>
<dbReference type="EMBL" id="CP003181">
    <property type="protein sequence ID" value="AHJ63474.1"/>
    <property type="molecule type" value="Genomic_DNA"/>
</dbReference>
<organism evidence="1 2">
    <name type="scientific">Granulibacter bethesdensis</name>
    <dbReference type="NCBI Taxonomy" id="364410"/>
    <lineage>
        <taxon>Bacteria</taxon>
        <taxon>Pseudomonadati</taxon>
        <taxon>Pseudomonadota</taxon>
        <taxon>Alphaproteobacteria</taxon>
        <taxon>Acetobacterales</taxon>
        <taxon>Acetobacteraceae</taxon>
        <taxon>Granulibacter</taxon>
    </lineage>
</organism>
<accession>A0AAN0VG40</accession>